<feature type="domain" description="Xylose isomerase-like TIM barrel" evidence="1">
    <location>
        <begin position="31"/>
        <end position="260"/>
    </location>
</feature>
<evidence type="ECO:0000313" key="3">
    <source>
        <dbReference type="Proteomes" id="UP001501442"/>
    </source>
</evidence>
<name>A0ABP8U4K0_9ACTN</name>
<dbReference type="SUPFAM" id="SSF51658">
    <property type="entry name" value="Xylose isomerase-like"/>
    <property type="match status" value="1"/>
</dbReference>
<sequence length="294" mass="32009">MTAQTTENPIGVHALVWVGDTSPSSLTYAIEKTKATGFDLLELSLHDSVNLDVEAAREELEAAGLGVACSRGLAFDADVSSEDVAVVERGEKLLQDSLAATNRLGGTHFTGALYSALGKYDRPLSDAGRRNVVAVLRRLAQEARRRGMTLGIEICNRYETNVINTAHDALVLADDIGEDNVLIHLDTYHMNIEEDDLVRPVHEVGDRLGYVHIGENHRGYLGSGHLDFTSFFHALADIGYRGPITFESFSSAVVMAGLSNDLAIWRNLWSDGEDLARHARGFIAGHLAAGQDRR</sequence>
<evidence type="ECO:0000313" key="2">
    <source>
        <dbReference type="EMBL" id="GAA4622618.1"/>
    </source>
</evidence>
<dbReference type="InterPro" id="IPR036237">
    <property type="entry name" value="Xyl_isomerase-like_sf"/>
</dbReference>
<dbReference type="GO" id="GO:0016853">
    <property type="term" value="F:isomerase activity"/>
    <property type="evidence" value="ECO:0007669"/>
    <property type="project" value="UniProtKB-KW"/>
</dbReference>
<keyword evidence="2" id="KW-0413">Isomerase</keyword>
<dbReference type="RefSeq" id="WP_345429961.1">
    <property type="nucleotide sequence ID" value="NZ_BAABHK010000002.1"/>
</dbReference>
<dbReference type="Gene3D" id="3.20.20.150">
    <property type="entry name" value="Divalent-metal-dependent TIM barrel enzymes"/>
    <property type="match status" value="1"/>
</dbReference>
<reference evidence="3" key="1">
    <citation type="journal article" date="2019" name="Int. J. Syst. Evol. Microbiol.">
        <title>The Global Catalogue of Microorganisms (GCM) 10K type strain sequencing project: providing services to taxonomists for standard genome sequencing and annotation.</title>
        <authorList>
            <consortium name="The Broad Institute Genomics Platform"/>
            <consortium name="The Broad Institute Genome Sequencing Center for Infectious Disease"/>
            <person name="Wu L."/>
            <person name="Ma J."/>
        </authorList>
    </citation>
    <scope>NUCLEOTIDE SEQUENCE [LARGE SCALE GENOMIC DNA]</scope>
    <source>
        <strain evidence="3">JCM 17939</strain>
    </source>
</reference>
<dbReference type="PANTHER" id="PTHR12110:SF41">
    <property type="entry name" value="INOSOSE DEHYDRATASE"/>
    <property type="match status" value="1"/>
</dbReference>
<dbReference type="InterPro" id="IPR013022">
    <property type="entry name" value="Xyl_isomerase-like_TIM-brl"/>
</dbReference>
<comment type="caution">
    <text evidence="2">The sequence shown here is derived from an EMBL/GenBank/DDBJ whole genome shotgun (WGS) entry which is preliminary data.</text>
</comment>
<organism evidence="2 3">
    <name type="scientific">Actinoallomurus vinaceus</name>
    <dbReference type="NCBI Taxonomy" id="1080074"/>
    <lineage>
        <taxon>Bacteria</taxon>
        <taxon>Bacillati</taxon>
        <taxon>Actinomycetota</taxon>
        <taxon>Actinomycetes</taxon>
        <taxon>Streptosporangiales</taxon>
        <taxon>Thermomonosporaceae</taxon>
        <taxon>Actinoallomurus</taxon>
    </lineage>
</organism>
<keyword evidence="3" id="KW-1185">Reference proteome</keyword>
<accession>A0ABP8U4K0</accession>
<dbReference type="PANTHER" id="PTHR12110">
    <property type="entry name" value="HYDROXYPYRUVATE ISOMERASE"/>
    <property type="match status" value="1"/>
</dbReference>
<proteinExistence type="predicted"/>
<dbReference type="InterPro" id="IPR050312">
    <property type="entry name" value="IolE/XylAMocC-like"/>
</dbReference>
<dbReference type="EMBL" id="BAABHK010000002">
    <property type="protein sequence ID" value="GAA4622618.1"/>
    <property type="molecule type" value="Genomic_DNA"/>
</dbReference>
<dbReference type="Pfam" id="PF01261">
    <property type="entry name" value="AP_endonuc_2"/>
    <property type="match status" value="1"/>
</dbReference>
<dbReference type="Proteomes" id="UP001501442">
    <property type="component" value="Unassembled WGS sequence"/>
</dbReference>
<evidence type="ECO:0000259" key="1">
    <source>
        <dbReference type="Pfam" id="PF01261"/>
    </source>
</evidence>
<protein>
    <submittedName>
        <fullName evidence="2">Sugar phosphate isomerase/epimerase</fullName>
    </submittedName>
</protein>
<gene>
    <name evidence="2" type="ORF">GCM10023196_015540</name>
</gene>